<dbReference type="GO" id="GO:0008270">
    <property type="term" value="F:zinc ion binding"/>
    <property type="evidence" value="ECO:0007669"/>
    <property type="project" value="InterPro"/>
</dbReference>
<dbReference type="SUPFAM" id="SSF57756">
    <property type="entry name" value="Retrovirus zinc finger-like domains"/>
    <property type="match status" value="1"/>
</dbReference>
<dbReference type="AlphaFoldDB" id="A0AA39HN63"/>
<evidence type="ECO:0000313" key="2">
    <source>
        <dbReference type="Proteomes" id="UP001175271"/>
    </source>
</evidence>
<proteinExistence type="predicted"/>
<evidence type="ECO:0000313" key="1">
    <source>
        <dbReference type="EMBL" id="KAK0408985.1"/>
    </source>
</evidence>
<dbReference type="GO" id="GO:0003676">
    <property type="term" value="F:nucleic acid binding"/>
    <property type="evidence" value="ECO:0007669"/>
    <property type="project" value="InterPro"/>
</dbReference>
<gene>
    <name evidence="1" type="ORF">QR680_004276</name>
</gene>
<keyword evidence="2" id="KW-1185">Reference proteome</keyword>
<name>A0AA39HN63_9BILA</name>
<reference evidence="1" key="1">
    <citation type="submission" date="2023-06" db="EMBL/GenBank/DDBJ databases">
        <title>Genomic analysis of the entomopathogenic nematode Steinernema hermaphroditum.</title>
        <authorList>
            <person name="Schwarz E.M."/>
            <person name="Heppert J.K."/>
            <person name="Baniya A."/>
            <person name="Schwartz H.T."/>
            <person name="Tan C.-H."/>
            <person name="Antoshechkin I."/>
            <person name="Sternberg P.W."/>
            <person name="Goodrich-Blair H."/>
            <person name="Dillman A.R."/>
        </authorList>
    </citation>
    <scope>NUCLEOTIDE SEQUENCE</scope>
    <source>
        <strain evidence="1">PS9179</strain>
        <tissue evidence="1">Whole animal</tissue>
    </source>
</reference>
<protein>
    <recommendedName>
        <fullName evidence="3">CCHC-type domain-containing protein</fullName>
    </recommendedName>
</protein>
<dbReference type="Proteomes" id="UP001175271">
    <property type="component" value="Unassembled WGS sequence"/>
</dbReference>
<evidence type="ECO:0008006" key="3">
    <source>
        <dbReference type="Google" id="ProtNLM"/>
    </source>
</evidence>
<organism evidence="1 2">
    <name type="scientific">Steinernema hermaphroditum</name>
    <dbReference type="NCBI Taxonomy" id="289476"/>
    <lineage>
        <taxon>Eukaryota</taxon>
        <taxon>Metazoa</taxon>
        <taxon>Ecdysozoa</taxon>
        <taxon>Nematoda</taxon>
        <taxon>Chromadorea</taxon>
        <taxon>Rhabditida</taxon>
        <taxon>Tylenchina</taxon>
        <taxon>Panagrolaimomorpha</taxon>
        <taxon>Strongyloidoidea</taxon>
        <taxon>Steinernematidae</taxon>
        <taxon>Steinernema</taxon>
    </lineage>
</organism>
<dbReference type="Gene3D" id="4.10.60.10">
    <property type="entry name" value="Zinc finger, CCHC-type"/>
    <property type="match status" value="1"/>
</dbReference>
<dbReference type="EMBL" id="JAUCMV010000003">
    <property type="protein sequence ID" value="KAK0408985.1"/>
    <property type="molecule type" value="Genomic_DNA"/>
</dbReference>
<dbReference type="InterPro" id="IPR036875">
    <property type="entry name" value="Znf_CCHC_sf"/>
</dbReference>
<sequence>MRGKTQKTPPSPCYNCGEMHFNRDCPYRTKKCYDCQRIGHKKGSSRTFRSRQDQDYTPLKVPKRLRIITRTLYKVRSKNPFEG</sequence>
<comment type="caution">
    <text evidence="1">The sequence shown here is derived from an EMBL/GenBank/DDBJ whole genome shotgun (WGS) entry which is preliminary data.</text>
</comment>
<accession>A0AA39HN63</accession>